<dbReference type="InterPro" id="IPR027267">
    <property type="entry name" value="AH/BAR_dom_sf"/>
</dbReference>
<evidence type="ECO:0000259" key="11">
    <source>
        <dbReference type="PROSITE" id="PS50235"/>
    </source>
</evidence>
<feature type="domain" description="PX" evidence="10">
    <location>
        <begin position="100"/>
        <end position="216"/>
    </location>
</feature>
<feature type="compositionally biased region" description="Acidic residues" evidence="9">
    <location>
        <begin position="1699"/>
        <end position="1718"/>
    </location>
</feature>
<dbReference type="PANTHER" id="PTHR46979:SF2">
    <property type="entry name" value="SORTING NEXIN-41"/>
    <property type="match status" value="1"/>
</dbReference>
<evidence type="ECO:0000256" key="5">
    <source>
        <dbReference type="ARBA" id="ARBA00022927"/>
    </source>
</evidence>
<feature type="region of interest" description="Disordered" evidence="9">
    <location>
        <begin position="1665"/>
        <end position="1730"/>
    </location>
</feature>
<dbReference type="GO" id="GO:0010008">
    <property type="term" value="C:endosome membrane"/>
    <property type="evidence" value="ECO:0007669"/>
    <property type="project" value="UniProtKB-SubCell"/>
</dbReference>
<dbReference type="GO" id="GO:0016579">
    <property type="term" value="P:protein deubiquitination"/>
    <property type="evidence" value="ECO:0007669"/>
    <property type="project" value="InterPro"/>
</dbReference>
<feature type="compositionally biased region" description="Acidic residues" evidence="9">
    <location>
        <begin position="2183"/>
        <end position="2196"/>
    </location>
</feature>
<feature type="domain" description="DUSP" evidence="12">
    <location>
        <begin position="938"/>
        <end position="1062"/>
    </location>
</feature>
<dbReference type="InterPro" id="IPR038765">
    <property type="entry name" value="Papain-like_cys_pep_sf"/>
</dbReference>
<dbReference type="PROSITE" id="PS00972">
    <property type="entry name" value="USP_1"/>
    <property type="match status" value="1"/>
</dbReference>
<dbReference type="Gene3D" id="3.90.70.10">
    <property type="entry name" value="Cysteine proteinases"/>
    <property type="match status" value="2"/>
</dbReference>
<feature type="compositionally biased region" description="Low complexity" evidence="9">
    <location>
        <begin position="783"/>
        <end position="792"/>
    </location>
</feature>
<dbReference type="SMART" id="SM00312">
    <property type="entry name" value="PX"/>
    <property type="match status" value="1"/>
</dbReference>
<evidence type="ECO:0000259" key="10">
    <source>
        <dbReference type="PROSITE" id="PS50195"/>
    </source>
</evidence>
<feature type="compositionally biased region" description="Polar residues" evidence="9">
    <location>
        <begin position="897"/>
        <end position="906"/>
    </location>
</feature>
<feature type="compositionally biased region" description="Polar residues" evidence="9">
    <location>
        <begin position="276"/>
        <end position="290"/>
    </location>
</feature>
<evidence type="ECO:0000256" key="1">
    <source>
        <dbReference type="ARBA" id="ARBA00004481"/>
    </source>
</evidence>
<keyword evidence="3" id="KW-0813">Transport</keyword>
<feature type="region of interest" description="Disordered" evidence="9">
    <location>
        <begin position="2175"/>
        <end position="2223"/>
    </location>
</feature>
<accession>A0A6V8HDN0</accession>
<feature type="compositionally biased region" description="Basic residues" evidence="9">
    <location>
        <begin position="689"/>
        <end position="698"/>
    </location>
</feature>
<keyword evidence="6" id="KW-0072">Autophagy</keyword>
<dbReference type="InterPro" id="IPR001683">
    <property type="entry name" value="PX_dom"/>
</dbReference>
<reference evidence="14" key="1">
    <citation type="journal article" date="2015" name="Genome Announc.">
        <title>Draft genome sequence of Talaromyces cellulolyticus strain Y-94, a source of lignocellulosic biomass-degrading enzymes.</title>
        <authorList>
            <person name="Fujii T."/>
            <person name="Koike H."/>
            <person name="Sawayama S."/>
            <person name="Yano S."/>
            <person name="Inoue H."/>
        </authorList>
    </citation>
    <scope>NUCLEOTIDE SEQUENCE [LARGE SCALE GENOMIC DNA]</scope>
    <source>
        <strain evidence="14">Y-94</strain>
    </source>
</reference>
<evidence type="ECO:0000256" key="8">
    <source>
        <dbReference type="ARBA" id="ARBA00023136"/>
    </source>
</evidence>
<dbReference type="InterPro" id="IPR051079">
    <property type="entry name" value="Sorting_Nexin_Autophagy"/>
</dbReference>
<dbReference type="SUPFAM" id="SSF54001">
    <property type="entry name" value="Cysteine proteinases"/>
    <property type="match status" value="1"/>
</dbReference>
<dbReference type="PROSITE" id="PS50195">
    <property type="entry name" value="PX"/>
    <property type="match status" value="1"/>
</dbReference>
<feature type="region of interest" description="Disordered" evidence="9">
    <location>
        <begin position="634"/>
        <end position="875"/>
    </location>
</feature>
<dbReference type="GO" id="GO:0006914">
    <property type="term" value="P:autophagy"/>
    <property type="evidence" value="ECO:0007669"/>
    <property type="project" value="UniProtKB-KW"/>
</dbReference>
<feature type="compositionally biased region" description="Acidic residues" evidence="9">
    <location>
        <begin position="2142"/>
        <end position="2151"/>
    </location>
</feature>
<dbReference type="GO" id="GO:0015031">
    <property type="term" value="P:protein transport"/>
    <property type="evidence" value="ECO:0007669"/>
    <property type="project" value="UniProtKB-KW"/>
</dbReference>
<feature type="compositionally biased region" description="Basic and acidic residues" evidence="9">
    <location>
        <begin position="483"/>
        <end position="492"/>
    </location>
</feature>
<dbReference type="InterPro" id="IPR035927">
    <property type="entry name" value="DUSP-like_sf"/>
</dbReference>
<keyword evidence="7" id="KW-0446">Lipid-binding</keyword>
<dbReference type="CDD" id="cd02674">
    <property type="entry name" value="Peptidase_C19R"/>
    <property type="match status" value="1"/>
</dbReference>
<evidence type="ECO:0000256" key="4">
    <source>
        <dbReference type="ARBA" id="ARBA00022753"/>
    </source>
</evidence>
<dbReference type="PROSITE" id="PS00973">
    <property type="entry name" value="USP_2"/>
    <property type="match status" value="1"/>
</dbReference>
<feature type="compositionally biased region" description="Acidic residues" evidence="9">
    <location>
        <begin position="1671"/>
        <end position="1689"/>
    </location>
</feature>
<feature type="region of interest" description="Disordered" evidence="9">
    <location>
        <begin position="1255"/>
        <end position="1295"/>
    </location>
</feature>
<dbReference type="InterPro" id="IPR044106">
    <property type="entry name" value="PX_Snx41/Atg20"/>
</dbReference>
<dbReference type="CDD" id="cd06867">
    <property type="entry name" value="PX_SNX41_42"/>
    <property type="match status" value="1"/>
</dbReference>
<evidence type="ECO:0000256" key="3">
    <source>
        <dbReference type="ARBA" id="ARBA00022448"/>
    </source>
</evidence>
<comment type="caution">
    <text evidence="13">The sequence shown here is derived from an EMBL/GenBank/DDBJ whole genome shotgun (WGS) entry which is preliminary data.</text>
</comment>
<dbReference type="PROSITE" id="PS51283">
    <property type="entry name" value="DUSP"/>
    <property type="match status" value="1"/>
</dbReference>
<comment type="similarity">
    <text evidence="2">Belongs to the sorting nexin family.</text>
</comment>
<feature type="region of interest" description="Disordered" evidence="9">
    <location>
        <begin position="1575"/>
        <end position="1594"/>
    </location>
</feature>
<dbReference type="InterPro" id="IPR036871">
    <property type="entry name" value="PX_dom_sf"/>
</dbReference>
<keyword evidence="5" id="KW-0653">Protein transport</keyword>
<dbReference type="Gene3D" id="1.20.1270.60">
    <property type="entry name" value="Arfaptin homology (AH) domain/BAR domain"/>
    <property type="match status" value="2"/>
</dbReference>
<proteinExistence type="inferred from homology"/>
<dbReference type="Proteomes" id="UP000053095">
    <property type="component" value="Unassembled WGS sequence"/>
</dbReference>
<dbReference type="GO" id="GO:0005829">
    <property type="term" value="C:cytosol"/>
    <property type="evidence" value="ECO:0007669"/>
    <property type="project" value="GOC"/>
</dbReference>
<feature type="compositionally biased region" description="Low complexity" evidence="9">
    <location>
        <begin position="907"/>
        <end position="919"/>
    </location>
</feature>
<name>A0A6V8HDN0_TALPI</name>
<keyword evidence="14" id="KW-1185">Reference proteome</keyword>
<feature type="region of interest" description="Disordered" evidence="9">
    <location>
        <begin position="456"/>
        <end position="535"/>
    </location>
</feature>
<feature type="domain" description="USP" evidence="11">
    <location>
        <begin position="1295"/>
        <end position="2064"/>
    </location>
</feature>
<dbReference type="PANTHER" id="PTHR46979">
    <property type="entry name" value="SORTING NEXIN-41"/>
    <property type="match status" value="1"/>
</dbReference>
<dbReference type="GO" id="GO:0042147">
    <property type="term" value="P:retrograde transport, endosome to Golgi"/>
    <property type="evidence" value="ECO:0007669"/>
    <property type="project" value="InterPro"/>
</dbReference>
<dbReference type="InterPro" id="IPR001394">
    <property type="entry name" value="Peptidase_C19_UCH"/>
</dbReference>
<comment type="subcellular location">
    <subcellularLocation>
        <location evidence="1">Endosome membrane</location>
        <topology evidence="1">Peripheral membrane protein</topology>
    </subcellularLocation>
</comment>
<evidence type="ECO:0000256" key="6">
    <source>
        <dbReference type="ARBA" id="ARBA00023006"/>
    </source>
</evidence>
<dbReference type="Pfam" id="PF06337">
    <property type="entry name" value="DUSP"/>
    <property type="match status" value="1"/>
</dbReference>
<dbReference type="GO" id="GO:0004843">
    <property type="term" value="F:cysteine-type deubiquitinase activity"/>
    <property type="evidence" value="ECO:0007669"/>
    <property type="project" value="InterPro"/>
</dbReference>
<feature type="compositionally biased region" description="Low complexity" evidence="9">
    <location>
        <begin position="728"/>
        <end position="738"/>
    </location>
</feature>
<evidence type="ECO:0000256" key="2">
    <source>
        <dbReference type="ARBA" id="ARBA00010883"/>
    </source>
</evidence>
<feature type="region of interest" description="Disordered" evidence="9">
    <location>
        <begin position="2080"/>
        <end position="2162"/>
    </location>
</feature>
<feature type="compositionally biased region" description="Low complexity" evidence="9">
    <location>
        <begin position="253"/>
        <end position="275"/>
    </location>
</feature>
<gene>
    <name evidence="13" type="ORF">TCE0_034r10889</name>
</gene>
<feature type="region of interest" description="Disordered" evidence="9">
    <location>
        <begin position="1754"/>
        <end position="1846"/>
    </location>
</feature>
<feature type="region of interest" description="Disordered" evidence="9">
    <location>
        <begin position="1"/>
        <end position="87"/>
    </location>
</feature>
<keyword evidence="13" id="KW-0378">Hydrolase</keyword>
<feature type="compositionally biased region" description="Basic and acidic residues" evidence="9">
    <location>
        <begin position="821"/>
        <end position="831"/>
    </location>
</feature>
<dbReference type="PROSITE" id="PS50235">
    <property type="entry name" value="USP_3"/>
    <property type="match status" value="1"/>
</dbReference>
<feature type="compositionally biased region" description="Polar residues" evidence="9">
    <location>
        <begin position="1267"/>
        <end position="1278"/>
    </location>
</feature>
<feature type="compositionally biased region" description="Basic residues" evidence="9">
    <location>
        <begin position="1771"/>
        <end position="1782"/>
    </location>
</feature>
<keyword evidence="8" id="KW-0472">Membrane</keyword>
<feature type="compositionally biased region" description="Polar residues" evidence="9">
    <location>
        <begin position="46"/>
        <end position="55"/>
    </location>
</feature>
<dbReference type="Pfam" id="PF00787">
    <property type="entry name" value="PX"/>
    <property type="match status" value="1"/>
</dbReference>
<dbReference type="InterPro" id="IPR018200">
    <property type="entry name" value="USP_CS"/>
</dbReference>
<organism evidence="13 14">
    <name type="scientific">Talaromyces pinophilus</name>
    <name type="common">Penicillium pinophilum</name>
    <dbReference type="NCBI Taxonomy" id="128442"/>
    <lineage>
        <taxon>Eukaryota</taxon>
        <taxon>Fungi</taxon>
        <taxon>Dikarya</taxon>
        <taxon>Ascomycota</taxon>
        <taxon>Pezizomycotina</taxon>
        <taxon>Eurotiomycetes</taxon>
        <taxon>Eurotiomycetidae</taxon>
        <taxon>Eurotiales</taxon>
        <taxon>Trichocomaceae</taxon>
        <taxon>Talaromyces</taxon>
        <taxon>Talaromyces sect. Talaromyces</taxon>
    </lineage>
</organism>
<feature type="compositionally biased region" description="Basic and acidic residues" evidence="9">
    <location>
        <begin position="666"/>
        <end position="686"/>
    </location>
</feature>
<keyword evidence="4" id="KW-0967">Endosome</keyword>
<feature type="compositionally biased region" description="Basic and acidic residues" evidence="9">
    <location>
        <begin position="859"/>
        <end position="871"/>
    </location>
</feature>
<dbReference type="InterPro" id="IPR028889">
    <property type="entry name" value="USP"/>
</dbReference>
<feature type="compositionally biased region" description="Low complexity" evidence="9">
    <location>
        <begin position="746"/>
        <end position="767"/>
    </location>
</feature>
<evidence type="ECO:0000313" key="14">
    <source>
        <dbReference type="Proteomes" id="UP000053095"/>
    </source>
</evidence>
<feature type="region of interest" description="Disordered" evidence="9">
    <location>
        <begin position="225"/>
        <end position="303"/>
    </location>
</feature>
<feature type="compositionally biased region" description="Low complexity" evidence="9">
    <location>
        <begin position="2111"/>
        <end position="2125"/>
    </location>
</feature>
<evidence type="ECO:0000259" key="12">
    <source>
        <dbReference type="PROSITE" id="PS51283"/>
    </source>
</evidence>
<dbReference type="GO" id="GO:0035091">
    <property type="term" value="F:phosphatidylinositol binding"/>
    <property type="evidence" value="ECO:0007669"/>
    <property type="project" value="InterPro"/>
</dbReference>
<dbReference type="EMBL" id="DF933830">
    <property type="protein sequence ID" value="GAM39383.1"/>
    <property type="molecule type" value="Genomic_DNA"/>
</dbReference>
<dbReference type="Gene3D" id="3.30.1520.10">
    <property type="entry name" value="Phox-like domain"/>
    <property type="match status" value="1"/>
</dbReference>
<dbReference type="SUPFAM" id="SSF64268">
    <property type="entry name" value="PX domain"/>
    <property type="match status" value="1"/>
</dbReference>
<protein>
    <submittedName>
        <fullName evidence="13">Ubiquitin carboxyl-terminal hydrolase</fullName>
    </submittedName>
</protein>
<feature type="region of interest" description="Disordered" evidence="9">
    <location>
        <begin position="897"/>
        <end position="919"/>
    </location>
</feature>
<dbReference type="Gene3D" id="3.30.2230.10">
    <property type="entry name" value="DUSP-like"/>
    <property type="match status" value="1"/>
</dbReference>
<evidence type="ECO:0000256" key="9">
    <source>
        <dbReference type="SAM" id="MobiDB-lite"/>
    </source>
</evidence>
<feature type="compositionally biased region" description="Low complexity" evidence="9">
    <location>
        <begin position="459"/>
        <end position="480"/>
    </location>
</feature>
<evidence type="ECO:0000256" key="7">
    <source>
        <dbReference type="ARBA" id="ARBA00023121"/>
    </source>
</evidence>
<sequence>MWNDEDNNPYGAFDRPDGHLSDSLHSGAVSPRSRNLEAPYDRDTSEPSSPVSTQPPDYVSRLTDTEDEDDNDFEIRQPQPSGRKKGVYDSRIEQILYENPEMPILITDAGKNHEGGGGYIVYTIRTGDLEVRRRYSEFASLRQTLVSLHPTLVIPPIPEKHTMADYAAKPTKAKEDSAIIELRKRMLGVFLNRCRKMKEVREDGVWWRFLDPNVSWSEVLHSHPASSVPKNNLKAPPLDPANPTPAHAWLPVPSASAKLRSSSTTSASGTPTSPSEYSQTPSTAAHSTPGVQVLGRFPPTSKTLSEQDLDPYFINFEASTRELELLLQGNIEKVNRRTLSHLSSLSADLMELGARYNGFSLSEQSPTVAAAIERIGQAADTSYIETEELSAALGANFAEPMRESAQFASVVRSVLRYRVLKRVQEEMTRDELAKKKALLESLERSEQEAKRIDQYLNQATSTSTATRSSRSASASSATSSGQGEHDTSRTSEDTTSVDSDFPPTHGDISPQGSPSQANPYRDVPPAHRKSPSGNFVTNKLFGRISHAIHGFADVDPERTRRDQMGKTKESLVQLEQALRVSETDVKDASAGVLQDLKRFQKDKEEDLRRYMVAYARCHLDWARKNLETWTEAKDELTATTSSTKRRKVVEEPRSHPKAPSSGSGARHADSEERRHGQPLKGHDDNQPRSQHHQQHRKSNGSFSNNNNRPKISANRQKHFGSPSPSPSPSLATSTSSAPPSLPQQLPPSSQSTATLASSNKTRSSASSPRYIPAHLQEEVLGVANSRAASARAPTPPEHADSPSTAYAGLTLDSDPATDMSSSEKDQQREVRSSSPGVKRRMSQMNQDERSQEDVEMDNNTDHQMDEGDSRPAQRRATSVDMIGADGDAEMADAVDNSNTYNDSDSVYPTPSSMSTYNSSSATKEGAKIHDAASDAHLPPIDEQVQQVLELAQKFPEDKQKGYVLSYNWLNRVLARSSKERVLKPIDKKFAEGEIGPVDNSDIVLDTDPSLTFQDEAGEPFVPLRPGLQMNEDFEIVPQAAWDLIMKWYGLAEQSPAIVRYAHNTSEGDATNIQYEISPPIYTVHKLPGSAGGMSHHALRDKSAAPVKFLASRQTNFQKWLKKAKELAHIDMATKVRVWRVLDGLSSTQTSGVITPAHSRSNSPAPGATLVANAGNSLVLDVNTFSSLSDTHRELIEDAKDQTNNEKYNGNSTVDHFGLGDNAVVVLEEQIGGPGGGEWVSDASRSTLNRLAIPGATRPGANKVKSKAVTTTSGRTTPVSEPIRGRKKDGRPKGNTGFTNLGNTCYMASALQCVRSVEELTLYFLNDYYKKDLNPSNPLSHNGDVAKAYATLLHAVYDESPASFSPKHFKHTIGRYGPAFSGYGQQDSQEFVLFLLDGLQEDLNRIQNKPYIEKPDSTDEMVHDPAALKAFADRCWEIYKARNDSVITDLFAGMYKSTLHCPVCDKVSIIFDPFNNLTLQLPVENLWTKDIFFFPLHKPPVLIDVEIDKNASIKALKELVAQKAGTDASRLIMAEVYKNKFYRLFDNTSTIADSNITGSDDIGIFEVETVPTNYNPDRPKKSSYSMSFNSDHEDVPKIDSPRADRLLVPVFNRVQRSTGRIGSKQTFGAPSFIVLSREEAQDYDAILRKVLQEVATLTTRDFLHENAGVEETTQEDDSDAVIMNEDDDDSDSKIKAASVEGEEGLVDVSMEDASDEKEADESAKPVTKKSPPMRFRNLFEMKYVRSRHEVIPLGFSSVDDHTNYPLISSRAPKPKPKPKPRKTQPKESPDSPVSSEDEINTIRSTEAKKPSRTSGSSTELGKLTNGDSSDSEDELSTVSKRLTESTRKEEPVYYIRPGEGIVLDWTETNHDGLFGADQKDRNELRGAPTWTNVEHLPDPELAAKRAQRANRRKKGLSLDQCLDEFGREEILSENDAWYCPRCKEHRRASKKFELWKTPDILVVHLKRFSASRGFRDKIDELVDFPIEGLDLNGRVASAEPGESQIYDLFAVDNHYGGLGGGHYTAYAKNFLTNEWNEYNDSHVSKAINPAKVVSTAAYLLFYRRRSDRPLGGKLLQEITEASTRANSDDEGDSRAASPSGEGRRLVDSSRNGSTSALAGAGAAHQAGVGGSQAGLRVRSVEVDSSDNEEELPPYESKHQHSSSNFSIMDQPAWSFDNITGPVVSDDDDGLFDDDDDNDSNKAVGGGDMSDLEQHFNGDAGDDTAKFHSVIDDIGTVSDGDEDLPVVELRVNEDDRVVSE</sequence>
<dbReference type="InterPro" id="IPR006615">
    <property type="entry name" value="Pept_C19_DUSP"/>
</dbReference>
<feature type="compositionally biased region" description="Polar residues" evidence="9">
    <location>
        <begin position="699"/>
        <end position="709"/>
    </location>
</feature>
<evidence type="ECO:0000313" key="13">
    <source>
        <dbReference type="EMBL" id="GAM39383.1"/>
    </source>
</evidence>
<dbReference type="SUPFAM" id="SSF143791">
    <property type="entry name" value="DUSP-like"/>
    <property type="match status" value="1"/>
</dbReference>
<dbReference type="Pfam" id="PF00443">
    <property type="entry name" value="UCH"/>
    <property type="match status" value="1"/>
</dbReference>